<evidence type="ECO:0000256" key="1">
    <source>
        <dbReference type="ARBA" id="ARBA00004173"/>
    </source>
</evidence>
<evidence type="ECO:0000256" key="6">
    <source>
        <dbReference type="RuleBase" id="RU363007"/>
    </source>
</evidence>
<keyword evidence="4 6" id="KW-0496">Mitochondrion</keyword>
<dbReference type="EMBL" id="HG316456">
    <property type="protein sequence ID" value="CDF88745.1"/>
    <property type="molecule type" value="Genomic_DNA"/>
</dbReference>
<comment type="similarity">
    <text evidence="2 6">Belongs to the GEP5 family.</text>
</comment>
<dbReference type="GO" id="GO:0005739">
    <property type="term" value="C:mitochondrion"/>
    <property type="evidence" value="ECO:0007669"/>
    <property type="project" value="UniProtKB-SubCell"/>
</dbReference>
<evidence type="ECO:0000313" key="7">
    <source>
        <dbReference type="EMBL" id="CDF88745.1"/>
    </source>
</evidence>
<organism evidence="7 8">
    <name type="scientific">Zygosaccharomyces bailii (strain CLIB 213 / ATCC 58445 / CBS 680 / BCRC 21525 / NBRC 1098 / NCYC 1416 / NRRL Y-2227)</name>
    <dbReference type="NCBI Taxonomy" id="1333698"/>
    <lineage>
        <taxon>Eukaryota</taxon>
        <taxon>Fungi</taxon>
        <taxon>Dikarya</taxon>
        <taxon>Ascomycota</taxon>
        <taxon>Saccharomycotina</taxon>
        <taxon>Saccharomycetes</taxon>
        <taxon>Saccharomycetales</taxon>
        <taxon>Saccharomycetaceae</taxon>
        <taxon>Zygosaccharomyces</taxon>
    </lineage>
</organism>
<dbReference type="InterPro" id="IPR031455">
    <property type="entry name" value="Gep5"/>
</dbReference>
<sequence length="278" mass="32361">MSSSVQGLVNDLRSCIAALPLHKETIRMLTKCSERNSERALSVAQEVYNYERGDSSKALEMLICRAHMLWNNPLPPHLKNFQANYAELRNHWPYEHHRSLLYIENPRKESLAYLWRDCNSSVLRKMCYDKHRWADDSAEALAPTQRQQLLDMIFHHYLFLKNNVRLCQNSRKLPVPIVEIPMRPLGNDAADSRIRNIFKRKIAMAWNLLAWDNRPLSGENELLLSDIIRNASSRTQKRLYQRACKRAYIISQGPGDEKLTGDLQSLHFSPSPLLLRDI</sequence>
<evidence type="ECO:0000256" key="2">
    <source>
        <dbReference type="ARBA" id="ARBA00008036"/>
    </source>
</evidence>
<evidence type="ECO:0000256" key="3">
    <source>
        <dbReference type="ARBA" id="ARBA00018341"/>
    </source>
</evidence>
<accession>A0A8J2T657</accession>
<dbReference type="OrthoDB" id="4066262at2759"/>
<dbReference type="AlphaFoldDB" id="A0A8J2T657"/>
<protein>
    <recommendedName>
        <fullName evidence="3 6">Genetic interactor of prohibitin 5, mitochondrial</fullName>
    </recommendedName>
</protein>
<gene>
    <name evidence="7" type="ORF">BN860_00980g</name>
</gene>
<reference evidence="8" key="1">
    <citation type="journal article" date="2013" name="Genome Announc.">
        <title>Genome sequence of the food spoilage yeast Zygosaccharomyces bailii CLIB 213(T).</title>
        <authorList>
            <person name="Galeote V."/>
            <person name="Bigey F."/>
            <person name="Devillers H."/>
            <person name="Neuveglise C."/>
            <person name="Dequin S."/>
        </authorList>
    </citation>
    <scope>NUCLEOTIDE SEQUENCE [LARGE SCALE GENOMIC DNA]</scope>
    <source>
        <strain evidence="8">CLIB 213 / ATCC 58445 / CBS 680 / CCRC 21525 / NBRC 1098 / NCYC 1416 / NRRL Y-2227</strain>
    </source>
</reference>
<comment type="function">
    <text evidence="5 6">Essential for respiratory growth and required for maintenance of mtDNA. Required for cell survival in the absence of prohibitins.</text>
</comment>
<dbReference type="Pfam" id="PF17053">
    <property type="entry name" value="GEP5"/>
    <property type="match status" value="1"/>
</dbReference>
<keyword evidence="8" id="KW-1185">Reference proteome</keyword>
<comment type="subcellular location">
    <subcellularLocation>
        <location evidence="1 6">Mitochondrion</location>
    </subcellularLocation>
</comment>
<name>A0A8J2T657_ZYGB2</name>
<dbReference type="Proteomes" id="UP000019375">
    <property type="component" value="Unassembled WGS sequence"/>
</dbReference>
<evidence type="ECO:0000256" key="5">
    <source>
        <dbReference type="ARBA" id="ARBA00025061"/>
    </source>
</evidence>
<evidence type="ECO:0000313" key="8">
    <source>
        <dbReference type="Proteomes" id="UP000019375"/>
    </source>
</evidence>
<evidence type="ECO:0000256" key="4">
    <source>
        <dbReference type="ARBA" id="ARBA00023128"/>
    </source>
</evidence>
<proteinExistence type="inferred from homology"/>